<reference evidence="3" key="1">
    <citation type="submission" date="2021-04" db="EMBL/GenBank/DDBJ databases">
        <authorList>
            <person name="Chebbi M.A.C M."/>
        </authorList>
    </citation>
    <scope>NUCLEOTIDE SEQUENCE</scope>
</reference>
<dbReference type="AlphaFoldDB" id="A0A8J2HRX1"/>
<evidence type="ECO:0000313" key="3">
    <source>
        <dbReference type="EMBL" id="CAG5106308.1"/>
    </source>
</evidence>
<evidence type="ECO:0000256" key="1">
    <source>
        <dbReference type="ARBA" id="ARBA00005703"/>
    </source>
</evidence>
<gene>
    <name evidence="3" type="ORF">HICCMSTLAB_LOCUS12195</name>
</gene>
<sequence>MGSNWEEFYANLPKPKDLDHSIKLLEKFSERAHNAKGIVLVTSGGTTVPLEYNTVRFVDNFSAGTRGSVLKTLEPYSRHFTGQKFLDMLELKEADGKNSVAILPEYSDRIAEVLVKYKQTLKQEKLLQITFTTVAEYLWLLRAVCQALASFERRAIIYLAAAVSDFYVPPHEMSVHKIQSSGPPNISLQLVPKILKPLVSLWVPKAFVISFKLETDENLLIKKARDALNNYNHNLVIANMLQTRKQRVVMVTKEKNYEIFLTDQQLEKGEEIEKYIIDDLVDRHSQFLKIQS</sequence>
<dbReference type="Gene3D" id="3.40.50.10300">
    <property type="entry name" value="CoaB-like"/>
    <property type="match status" value="1"/>
</dbReference>
<evidence type="ECO:0000259" key="2">
    <source>
        <dbReference type="Pfam" id="PF04127"/>
    </source>
</evidence>
<keyword evidence="4" id="KW-1185">Reference proteome</keyword>
<dbReference type="GO" id="GO:0016874">
    <property type="term" value="F:ligase activity"/>
    <property type="evidence" value="ECO:0007669"/>
    <property type="project" value="UniProtKB-KW"/>
</dbReference>
<dbReference type="GO" id="GO:0015937">
    <property type="term" value="P:coenzyme A biosynthetic process"/>
    <property type="evidence" value="ECO:0007669"/>
    <property type="project" value="UniProtKB-ARBA"/>
</dbReference>
<comment type="similarity">
    <text evidence="1">Belongs to the PPC synthetase family.</text>
</comment>
<dbReference type="InterPro" id="IPR007085">
    <property type="entry name" value="DNA/pantothenate-metab_flavo_C"/>
</dbReference>
<dbReference type="EMBL" id="CAJNRD030001124">
    <property type="protein sequence ID" value="CAG5106308.1"/>
    <property type="molecule type" value="Genomic_DNA"/>
</dbReference>
<feature type="domain" description="DNA/pantothenate metabolism flavoprotein C-terminal" evidence="2">
    <location>
        <begin position="95"/>
        <end position="274"/>
    </location>
</feature>
<dbReference type="OrthoDB" id="70224at2759"/>
<dbReference type="Proteomes" id="UP000786811">
    <property type="component" value="Unassembled WGS sequence"/>
</dbReference>
<dbReference type="Pfam" id="PF04127">
    <property type="entry name" value="DFP"/>
    <property type="match status" value="1"/>
</dbReference>
<keyword evidence="3" id="KW-0436">Ligase</keyword>
<organism evidence="3 4">
    <name type="scientific">Cotesia congregata</name>
    <name type="common">Parasitoid wasp</name>
    <name type="synonym">Apanteles congregatus</name>
    <dbReference type="NCBI Taxonomy" id="51543"/>
    <lineage>
        <taxon>Eukaryota</taxon>
        <taxon>Metazoa</taxon>
        <taxon>Ecdysozoa</taxon>
        <taxon>Arthropoda</taxon>
        <taxon>Hexapoda</taxon>
        <taxon>Insecta</taxon>
        <taxon>Pterygota</taxon>
        <taxon>Neoptera</taxon>
        <taxon>Endopterygota</taxon>
        <taxon>Hymenoptera</taxon>
        <taxon>Apocrita</taxon>
        <taxon>Ichneumonoidea</taxon>
        <taxon>Braconidae</taxon>
        <taxon>Microgastrinae</taxon>
        <taxon>Cotesia</taxon>
    </lineage>
</organism>
<proteinExistence type="inferred from homology"/>
<dbReference type="SUPFAM" id="SSF102645">
    <property type="entry name" value="CoaB-like"/>
    <property type="match status" value="1"/>
</dbReference>
<evidence type="ECO:0000313" key="4">
    <source>
        <dbReference type="Proteomes" id="UP000786811"/>
    </source>
</evidence>
<dbReference type="PANTHER" id="PTHR12290">
    <property type="entry name" value="CORNICHON-RELATED"/>
    <property type="match status" value="1"/>
</dbReference>
<dbReference type="InterPro" id="IPR035929">
    <property type="entry name" value="CoaB-like_sf"/>
</dbReference>
<accession>A0A8J2HRX1</accession>
<comment type="caution">
    <text evidence="3">The sequence shown here is derived from an EMBL/GenBank/DDBJ whole genome shotgun (WGS) entry which is preliminary data.</text>
</comment>
<name>A0A8J2HRX1_COTCN</name>
<protein>
    <submittedName>
        <fullName evidence="3">Similar to PPCS: Phosphopantothenate--cysteine ligase (Homo sapiens)</fullName>
    </submittedName>
</protein>